<dbReference type="Gene3D" id="3.90.700.10">
    <property type="entry name" value="Succinate dehydrogenase/fumarate reductase flavoprotein, catalytic domain"/>
    <property type="match status" value="1"/>
</dbReference>
<dbReference type="InterPro" id="IPR036188">
    <property type="entry name" value="FAD/NAD-bd_sf"/>
</dbReference>
<dbReference type="InterPro" id="IPR037099">
    <property type="entry name" value="Fum_R/Succ_DH_flav-like_C_sf"/>
</dbReference>
<evidence type="ECO:0000256" key="4">
    <source>
        <dbReference type="ARBA" id="ARBA00023002"/>
    </source>
</evidence>
<dbReference type="AlphaFoldDB" id="A0A1G1YRZ4"/>
<keyword evidence="2" id="KW-0285">Flavoprotein</keyword>
<dbReference type="Pfam" id="PF02910">
    <property type="entry name" value="Succ_DH_flav_C"/>
    <property type="match status" value="1"/>
</dbReference>
<dbReference type="PANTHER" id="PTHR11632">
    <property type="entry name" value="SUCCINATE DEHYDROGENASE 2 FLAVOPROTEIN SUBUNIT"/>
    <property type="match status" value="1"/>
</dbReference>
<dbReference type="Pfam" id="PF00890">
    <property type="entry name" value="FAD_binding_2"/>
    <property type="match status" value="1"/>
</dbReference>
<evidence type="ECO:0008006" key="10">
    <source>
        <dbReference type="Google" id="ProtNLM"/>
    </source>
</evidence>
<keyword evidence="4" id="KW-0560">Oxidoreductase</keyword>
<evidence type="ECO:0000313" key="8">
    <source>
        <dbReference type="EMBL" id="OGY54197.1"/>
    </source>
</evidence>
<dbReference type="InterPro" id="IPR015939">
    <property type="entry name" value="Fum_Rdtase/Succ_DH_flav-like_C"/>
</dbReference>
<evidence type="ECO:0000256" key="2">
    <source>
        <dbReference type="ARBA" id="ARBA00022630"/>
    </source>
</evidence>
<name>A0A1G1YRZ4_9BACT</name>
<evidence type="ECO:0000313" key="9">
    <source>
        <dbReference type="Proteomes" id="UP000178122"/>
    </source>
</evidence>
<dbReference type="SUPFAM" id="SSF51905">
    <property type="entry name" value="FAD/NAD(P)-binding domain"/>
    <property type="match status" value="1"/>
</dbReference>
<evidence type="ECO:0000256" key="5">
    <source>
        <dbReference type="PIRSR" id="PIRSR000171-1"/>
    </source>
</evidence>
<dbReference type="Proteomes" id="UP000178122">
    <property type="component" value="Unassembled WGS sequence"/>
</dbReference>
<gene>
    <name evidence="8" type="ORF">A2912_00420</name>
</gene>
<dbReference type="PANTHER" id="PTHR11632:SF51">
    <property type="entry name" value="SUCCINATE DEHYDROGENASE [UBIQUINONE] FLAVOPROTEIN SUBUNIT, MITOCHONDRIAL"/>
    <property type="match status" value="1"/>
</dbReference>
<keyword evidence="3" id="KW-0274">FAD</keyword>
<evidence type="ECO:0000259" key="7">
    <source>
        <dbReference type="Pfam" id="PF02910"/>
    </source>
</evidence>
<dbReference type="PIRSF" id="PIRSF000171">
    <property type="entry name" value="SDHA_APRA_LASPO"/>
    <property type="match status" value="1"/>
</dbReference>
<dbReference type="Gene3D" id="3.50.50.60">
    <property type="entry name" value="FAD/NAD(P)-binding domain"/>
    <property type="match status" value="1"/>
</dbReference>
<dbReference type="InterPro" id="IPR030664">
    <property type="entry name" value="SdhA/FrdA/AprA"/>
</dbReference>
<feature type="active site" description="Proton acceptor" evidence="5">
    <location>
        <position position="278"/>
    </location>
</feature>
<comment type="cofactor">
    <cofactor evidence="1">
        <name>FAD</name>
        <dbReference type="ChEBI" id="CHEBI:57692"/>
    </cofactor>
</comment>
<dbReference type="Gene3D" id="1.20.58.100">
    <property type="entry name" value="Fumarate reductase/succinate dehydrogenase flavoprotein-like, C-terminal domain"/>
    <property type="match status" value="1"/>
</dbReference>
<dbReference type="InterPro" id="IPR003953">
    <property type="entry name" value="FAD-dep_OxRdtase_2_FAD-bd"/>
</dbReference>
<dbReference type="FunFam" id="3.90.700.10:FF:000005">
    <property type="entry name" value="Succinate dehydrogenase flavoprotein subunit"/>
    <property type="match status" value="1"/>
</dbReference>
<organism evidence="8 9">
    <name type="scientific">Candidatus Buchananbacteria bacterium RIFCSPLOWO2_01_FULL_40_23b</name>
    <dbReference type="NCBI Taxonomy" id="1797544"/>
    <lineage>
        <taxon>Bacteria</taxon>
        <taxon>Candidatus Buchananiibacteriota</taxon>
    </lineage>
</organism>
<feature type="domain" description="Fumarate reductase/succinate dehydrogenase flavoprotein-like C-terminal" evidence="7">
    <location>
        <begin position="437"/>
        <end position="539"/>
    </location>
</feature>
<dbReference type="SUPFAM" id="SSF56425">
    <property type="entry name" value="Succinate dehydrogenase/fumarate reductase flavoprotein, catalytic domain"/>
    <property type="match status" value="1"/>
</dbReference>
<dbReference type="InterPro" id="IPR027477">
    <property type="entry name" value="Succ_DH/fumarate_Rdtase_cat_sf"/>
</dbReference>
<sequence>METYSIDLLIIGGGGAGLRAAIEAAKLGTKLAVISKEPFGKAHTDKAMGGLNVAIKAPATPELHYQDTIKGGWYVNNHKLVHIFTHEMPDRIHDLVSYGVQFDRLPDGSFYTWAGGKQTAPLNLCAGDYTGREMMHGLASEVKKLNVPFFPRHFVTKVFADEDGVYGAFAFNQRTFHHLFFKTKAIIVAAGGAGQLYKITSNEPSNTGEGYVWGFDIGAELLDMEFIQFHPTGMAFPRDVRGSLITEKVRGHKGKLFNTSGERFMQRYQSERMELAGRDEVARAIYTEVKEGRGTKHGGVYLDVRELGLRDIKKHIPEVYARFKNVGVDISKEMMEITPTMHHMMGGIKFDEWGQTNVPGFFATGEVGGGIHGANRLGGNSLAEGQVFGRRAGIRAAEYCLSNKIRSIRTSNTHQEEERIYSILSRKNGIHYNEIQKKLKHIMWHDVGIVRDEKGLKSARKEIKTLLKDSLKIHSNKKDLDKALETVEMVKLAQIIVEAALLRKESRGGHFRIDYPGMLKKWEKNIMVKNVKGKIKTEVRETVKLY</sequence>
<evidence type="ECO:0000259" key="6">
    <source>
        <dbReference type="Pfam" id="PF00890"/>
    </source>
</evidence>
<comment type="caution">
    <text evidence="8">The sequence shown here is derived from an EMBL/GenBank/DDBJ whole genome shotgun (WGS) entry which is preliminary data.</text>
</comment>
<dbReference type="EMBL" id="MHIN01000035">
    <property type="protein sequence ID" value="OGY54197.1"/>
    <property type="molecule type" value="Genomic_DNA"/>
</dbReference>
<protein>
    <recommendedName>
        <fullName evidence="10">Fumarate reductase/succinate dehydrogenase flavoprotein subunit</fullName>
    </recommendedName>
</protein>
<feature type="domain" description="FAD-dependent oxidoreductase 2 FAD-binding" evidence="6">
    <location>
        <begin position="7"/>
        <end position="382"/>
    </location>
</feature>
<evidence type="ECO:0000256" key="3">
    <source>
        <dbReference type="ARBA" id="ARBA00022827"/>
    </source>
</evidence>
<evidence type="ECO:0000256" key="1">
    <source>
        <dbReference type="ARBA" id="ARBA00001974"/>
    </source>
</evidence>
<dbReference type="SUPFAM" id="SSF46977">
    <property type="entry name" value="Succinate dehydrogenase/fumarate reductase flavoprotein C-terminal domain"/>
    <property type="match status" value="1"/>
</dbReference>
<accession>A0A1G1YRZ4</accession>
<dbReference type="GO" id="GO:0016491">
    <property type="term" value="F:oxidoreductase activity"/>
    <property type="evidence" value="ECO:0007669"/>
    <property type="project" value="UniProtKB-KW"/>
</dbReference>
<reference evidence="8 9" key="1">
    <citation type="journal article" date="2016" name="Nat. Commun.">
        <title>Thousands of microbial genomes shed light on interconnected biogeochemical processes in an aquifer system.</title>
        <authorList>
            <person name="Anantharaman K."/>
            <person name="Brown C.T."/>
            <person name="Hug L.A."/>
            <person name="Sharon I."/>
            <person name="Castelle C.J."/>
            <person name="Probst A.J."/>
            <person name="Thomas B.C."/>
            <person name="Singh A."/>
            <person name="Wilkins M.J."/>
            <person name="Karaoz U."/>
            <person name="Brodie E.L."/>
            <person name="Williams K.H."/>
            <person name="Hubbard S.S."/>
            <person name="Banfield J.F."/>
        </authorList>
    </citation>
    <scope>NUCLEOTIDE SEQUENCE [LARGE SCALE GENOMIC DNA]</scope>
</reference>
<proteinExistence type="predicted"/>
<dbReference type="PRINTS" id="PR00368">
    <property type="entry name" value="FADPNR"/>
</dbReference>